<comment type="domain">
    <text evidence="7">The Q motif is unique to and characteristic of the DEAD box family of RNA helicases and controls ATP binding and hydrolysis.</text>
</comment>
<dbReference type="EC" id="3.6.4.13" evidence="7"/>
<evidence type="ECO:0000259" key="10">
    <source>
        <dbReference type="PROSITE" id="PS51194"/>
    </source>
</evidence>
<dbReference type="GO" id="GO:0005524">
    <property type="term" value="F:ATP binding"/>
    <property type="evidence" value="ECO:0007669"/>
    <property type="project" value="UniProtKB-UniRule"/>
</dbReference>
<reference evidence="11 12" key="1">
    <citation type="journal article" date="2024" name="Plant Biotechnol. J.">
        <title>Dendrobium thyrsiflorum genome and its molecular insights into genes involved in important horticultural traits.</title>
        <authorList>
            <person name="Chen B."/>
            <person name="Wang J.Y."/>
            <person name="Zheng P.J."/>
            <person name="Li K.L."/>
            <person name="Liang Y.M."/>
            <person name="Chen X.F."/>
            <person name="Zhang C."/>
            <person name="Zhao X."/>
            <person name="He X."/>
            <person name="Zhang G.Q."/>
            <person name="Liu Z.J."/>
            <person name="Xu Q."/>
        </authorList>
    </citation>
    <scope>NUCLEOTIDE SEQUENCE [LARGE SCALE GENOMIC DNA]</scope>
    <source>
        <strain evidence="11">GZMU011</strain>
    </source>
</reference>
<dbReference type="CDD" id="cd18787">
    <property type="entry name" value="SF2_C_DEAD"/>
    <property type="match status" value="1"/>
</dbReference>
<comment type="catalytic activity">
    <reaction evidence="7">
        <text>ATP + H2O = ADP + phosphate + H(+)</text>
        <dbReference type="Rhea" id="RHEA:13065"/>
        <dbReference type="ChEBI" id="CHEBI:15377"/>
        <dbReference type="ChEBI" id="CHEBI:15378"/>
        <dbReference type="ChEBI" id="CHEBI:30616"/>
        <dbReference type="ChEBI" id="CHEBI:43474"/>
        <dbReference type="ChEBI" id="CHEBI:456216"/>
        <dbReference type="EC" id="3.6.4.13"/>
    </reaction>
</comment>
<evidence type="ECO:0000256" key="4">
    <source>
        <dbReference type="ARBA" id="ARBA00022840"/>
    </source>
</evidence>
<dbReference type="SMART" id="SM00487">
    <property type="entry name" value="DEXDc"/>
    <property type="match status" value="1"/>
</dbReference>
<keyword evidence="5 7" id="KW-0694">RNA-binding</keyword>
<dbReference type="InterPro" id="IPR025313">
    <property type="entry name" value="SPB4-like_CTE"/>
</dbReference>
<evidence type="ECO:0000256" key="7">
    <source>
        <dbReference type="RuleBase" id="RU365068"/>
    </source>
</evidence>
<dbReference type="InterPro" id="IPR014001">
    <property type="entry name" value="Helicase_ATP-bd"/>
</dbReference>
<dbReference type="PROSITE" id="PS00039">
    <property type="entry name" value="DEAD_ATP_HELICASE"/>
    <property type="match status" value="1"/>
</dbReference>
<organism evidence="11 12">
    <name type="scientific">Dendrobium thyrsiflorum</name>
    <name type="common">Pinecone-like raceme dendrobium</name>
    <name type="synonym">Orchid</name>
    <dbReference type="NCBI Taxonomy" id="117978"/>
    <lineage>
        <taxon>Eukaryota</taxon>
        <taxon>Viridiplantae</taxon>
        <taxon>Streptophyta</taxon>
        <taxon>Embryophyta</taxon>
        <taxon>Tracheophyta</taxon>
        <taxon>Spermatophyta</taxon>
        <taxon>Magnoliopsida</taxon>
        <taxon>Liliopsida</taxon>
        <taxon>Asparagales</taxon>
        <taxon>Orchidaceae</taxon>
        <taxon>Epidendroideae</taxon>
        <taxon>Malaxideae</taxon>
        <taxon>Dendrobiinae</taxon>
        <taxon>Dendrobium</taxon>
    </lineage>
</organism>
<evidence type="ECO:0000256" key="3">
    <source>
        <dbReference type="ARBA" id="ARBA00022806"/>
    </source>
</evidence>
<dbReference type="Proteomes" id="UP001552299">
    <property type="component" value="Unassembled WGS sequence"/>
</dbReference>
<feature type="compositionally biased region" description="Acidic residues" evidence="8">
    <location>
        <begin position="689"/>
        <end position="706"/>
    </location>
</feature>
<dbReference type="Pfam" id="PF00270">
    <property type="entry name" value="DEAD"/>
    <property type="match status" value="1"/>
</dbReference>
<evidence type="ECO:0000313" key="11">
    <source>
        <dbReference type="EMBL" id="KAL0926711.1"/>
    </source>
</evidence>
<dbReference type="SMART" id="SM01178">
    <property type="entry name" value="DUF4217"/>
    <property type="match status" value="1"/>
</dbReference>
<evidence type="ECO:0000256" key="1">
    <source>
        <dbReference type="ARBA" id="ARBA00022741"/>
    </source>
</evidence>
<dbReference type="InterPro" id="IPR001650">
    <property type="entry name" value="Helicase_C-like"/>
</dbReference>
<evidence type="ECO:0000256" key="8">
    <source>
        <dbReference type="SAM" id="MobiDB-lite"/>
    </source>
</evidence>
<comment type="similarity">
    <text evidence="6">Belongs to the DEAD box helicase family.</text>
</comment>
<dbReference type="PROSITE" id="PS51192">
    <property type="entry name" value="HELICASE_ATP_BIND_1"/>
    <property type="match status" value="1"/>
</dbReference>
<feature type="domain" description="Helicase C-terminal" evidence="10">
    <location>
        <begin position="293"/>
        <end position="446"/>
    </location>
</feature>
<dbReference type="InterPro" id="IPR000629">
    <property type="entry name" value="RNA-helicase_DEAD-box_CS"/>
</dbReference>
<keyword evidence="12" id="KW-1185">Reference proteome</keyword>
<evidence type="ECO:0000259" key="9">
    <source>
        <dbReference type="PROSITE" id="PS51192"/>
    </source>
</evidence>
<keyword evidence="3 6" id="KW-0347">Helicase</keyword>
<dbReference type="PROSITE" id="PS51194">
    <property type="entry name" value="HELICASE_CTER"/>
    <property type="match status" value="1"/>
</dbReference>
<dbReference type="Gene3D" id="3.40.50.300">
    <property type="entry name" value="P-loop containing nucleotide triphosphate hydrolases"/>
    <property type="match status" value="2"/>
</dbReference>
<comment type="caution">
    <text evidence="11">The sequence shown here is derived from an EMBL/GenBank/DDBJ whole genome shotgun (WGS) entry which is preliminary data.</text>
</comment>
<name>A0ABD0VV60_DENTH</name>
<feature type="domain" description="Helicase ATP-binding" evidence="9">
    <location>
        <begin position="96"/>
        <end position="271"/>
    </location>
</feature>
<evidence type="ECO:0000256" key="2">
    <source>
        <dbReference type="ARBA" id="ARBA00022801"/>
    </source>
</evidence>
<dbReference type="AlphaFoldDB" id="A0ABD0VV60"/>
<protein>
    <recommendedName>
        <fullName evidence="7">ATP-dependent RNA helicase</fullName>
        <ecNumber evidence="7">3.6.4.13</ecNumber>
    </recommendedName>
</protein>
<feature type="compositionally biased region" description="Basic and acidic residues" evidence="8">
    <location>
        <begin position="719"/>
        <end position="731"/>
    </location>
</feature>
<dbReference type="InterPro" id="IPR027417">
    <property type="entry name" value="P-loop_NTPase"/>
</dbReference>
<gene>
    <name evidence="11" type="ORF">M5K25_002955</name>
</gene>
<keyword evidence="4 6" id="KW-0067">ATP-binding</keyword>
<dbReference type="PANTHER" id="PTHR24031">
    <property type="entry name" value="RNA HELICASE"/>
    <property type="match status" value="1"/>
</dbReference>
<comment type="function">
    <text evidence="7">RNA helicase.</text>
</comment>
<dbReference type="Pfam" id="PF13959">
    <property type="entry name" value="CTE_SPB4"/>
    <property type="match status" value="1"/>
</dbReference>
<accession>A0ABD0VV60</accession>
<feature type="region of interest" description="Disordered" evidence="8">
    <location>
        <begin position="679"/>
        <end position="731"/>
    </location>
</feature>
<dbReference type="GO" id="GO:0016787">
    <property type="term" value="F:hydrolase activity"/>
    <property type="evidence" value="ECO:0007669"/>
    <property type="project" value="UniProtKB-KW"/>
</dbReference>
<dbReference type="InterPro" id="IPR011545">
    <property type="entry name" value="DEAD/DEAH_box_helicase_dom"/>
</dbReference>
<proteinExistence type="inferred from homology"/>
<sequence length="761" mass="86449">MRRLRVKKSRKQQRLSESQEIKLLEQWIEARKPDSGTNPLAIPAQLPTAPVGRTADGGFTPYAGCKLFRQLPISRKTKEGLAPKYKEMSEIQRASLPHSLCGRDILGAAKTGSGKTLAFIIPVVEKLYRARWGPEDGVGSIIISPTKELAGQLFEELKVIGKNHTLSAGLLIGGRKDVDAEKDRVSSLNILICTPGRLLQHMNETPNFECSQLQVLVLDEADRMLDKKFKGELDAIISQLPKRRQTLLFSATQTKSVKDLARLSLKDPEYISVHAEAVTATPERLKQVAMEVPLDQKLNMLWSFIKSHLRSKMIVFLSTCKQVKFVYEAFKKLRPGIPLKCLHGNMKQNARMAIYLDFCETTSVLFSTDVASRGLDFPAVDWVIQVDCPEDVAAYIHRVGRTARFTSEGNSVLFLLPSEREMLTKLQSAEPKIPIQLRKIKSEKMEQISGSLASVLVKYPEMQQLAKRAFITYVRSINHQKDKEVFDVSKLPLEEYSASLGLPMKPNISSKSQKMKNKKETVVEQEHKVEVEAGVLYNVDGFRVDVEDGRMQKLAVKLMQGKVKSYRAEDEEEDDILVPTKSSVELDKSELTVLPTRILKKKKLKINVHRPVGTRVKYDDDGNQVAPLASFSITEGADTMLEPEKVKERYEKLREEMKQHDKEDKVLLRQRLRDKRTKDKMKLKRWREEEEEEEGDEDINGDDLESDLGRKRKMKNSKIKFESESDDDRKMKKMKGFDADVISLAEQEALALKLLSSMHNS</sequence>
<dbReference type="GO" id="GO:0003724">
    <property type="term" value="F:RNA helicase activity"/>
    <property type="evidence" value="ECO:0007669"/>
    <property type="project" value="UniProtKB-EC"/>
</dbReference>
<dbReference type="EMBL" id="JANQDX010000003">
    <property type="protein sequence ID" value="KAL0926711.1"/>
    <property type="molecule type" value="Genomic_DNA"/>
</dbReference>
<dbReference type="SMART" id="SM00490">
    <property type="entry name" value="HELICc"/>
    <property type="match status" value="1"/>
</dbReference>
<keyword evidence="2 6" id="KW-0378">Hydrolase</keyword>
<keyword evidence="1 6" id="KW-0547">Nucleotide-binding</keyword>
<evidence type="ECO:0000256" key="6">
    <source>
        <dbReference type="RuleBase" id="RU000492"/>
    </source>
</evidence>
<evidence type="ECO:0000256" key="5">
    <source>
        <dbReference type="ARBA" id="ARBA00022884"/>
    </source>
</evidence>
<dbReference type="CDD" id="cd17941">
    <property type="entry name" value="DEADc_DDX10"/>
    <property type="match status" value="1"/>
</dbReference>
<dbReference type="GO" id="GO:0003723">
    <property type="term" value="F:RNA binding"/>
    <property type="evidence" value="ECO:0007669"/>
    <property type="project" value="UniProtKB-UniRule"/>
</dbReference>
<evidence type="ECO:0000313" key="12">
    <source>
        <dbReference type="Proteomes" id="UP001552299"/>
    </source>
</evidence>
<dbReference type="SUPFAM" id="SSF52540">
    <property type="entry name" value="P-loop containing nucleoside triphosphate hydrolases"/>
    <property type="match status" value="1"/>
</dbReference>
<dbReference type="Pfam" id="PF00271">
    <property type="entry name" value="Helicase_C"/>
    <property type="match status" value="1"/>
</dbReference>